<protein>
    <submittedName>
        <fullName evidence="1">Uncharacterized protein</fullName>
    </submittedName>
</protein>
<name>A0A9Q3BS56_9BASI</name>
<dbReference type="OrthoDB" id="2507659at2759"/>
<sequence>MLTPHMQHPSSGSAEISPFDVDYIPTSKIPSELDIGALSDPPIKEKSTLQNGFPSHSSLKATGWVLLYKVYIPFLTLSQQMSLDEHNSPNTQRKMGQSEELAKELAKNTFHFISAINIATSCTVSMDDLTAFSEHWKKLPLFQSTPVPKTEK</sequence>
<evidence type="ECO:0000313" key="2">
    <source>
        <dbReference type="Proteomes" id="UP000765509"/>
    </source>
</evidence>
<evidence type="ECO:0000313" key="1">
    <source>
        <dbReference type="EMBL" id="MBW0471314.1"/>
    </source>
</evidence>
<comment type="caution">
    <text evidence="1">The sequence shown here is derived from an EMBL/GenBank/DDBJ whole genome shotgun (WGS) entry which is preliminary data.</text>
</comment>
<reference evidence="1" key="1">
    <citation type="submission" date="2021-03" db="EMBL/GenBank/DDBJ databases">
        <title>Draft genome sequence of rust myrtle Austropuccinia psidii MF-1, a brazilian biotype.</title>
        <authorList>
            <person name="Quecine M.C."/>
            <person name="Pachon D.M.R."/>
            <person name="Bonatelli M.L."/>
            <person name="Correr F.H."/>
            <person name="Franceschini L.M."/>
            <person name="Leite T.F."/>
            <person name="Margarido G.R.A."/>
            <person name="Almeida C.A."/>
            <person name="Ferrarezi J.A."/>
            <person name="Labate C.A."/>
        </authorList>
    </citation>
    <scope>NUCLEOTIDE SEQUENCE</scope>
    <source>
        <strain evidence="1">MF-1</strain>
    </source>
</reference>
<proteinExistence type="predicted"/>
<keyword evidence="2" id="KW-1185">Reference proteome</keyword>
<dbReference type="AlphaFoldDB" id="A0A9Q3BS56"/>
<accession>A0A9Q3BS56</accession>
<organism evidence="1 2">
    <name type="scientific">Austropuccinia psidii MF-1</name>
    <dbReference type="NCBI Taxonomy" id="1389203"/>
    <lineage>
        <taxon>Eukaryota</taxon>
        <taxon>Fungi</taxon>
        <taxon>Dikarya</taxon>
        <taxon>Basidiomycota</taxon>
        <taxon>Pucciniomycotina</taxon>
        <taxon>Pucciniomycetes</taxon>
        <taxon>Pucciniales</taxon>
        <taxon>Sphaerophragmiaceae</taxon>
        <taxon>Austropuccinia</taxon>
    </lineage>
</organism>
<dbReference type="EMBL" id="AVOT02002720">
    <property type="protein sequence ID" value="MBW0471314.1"/>
    <property type="molecule type" value="Genomic_DNA"/>
</dbReference>
<gene>
    <name evidence="1" type="ORF">O181_011029</name>
</gene>
<dbReference type="Proteomes" id="UP000765509">
    <property type="component" value="Unassembled WGS sequence"/>
</dbReference>